<proteinExistence type="predicted"/>
<keyword evidence="1" id="KW-0813">Transport</keyword>
<evidence type="ECO:0000256" key="4">
    <source>
        <dbReference type="SAM" id="MobiDB-lite"/>
    </source>
</evidence>
<dbReference type="GeneID" id="40325874"/>
<dbReference type="GO" id="GO:0042147">
    <property type="term" value="P:retrograde transport, endosome to Golgi"/>
    <property type="evidence" value="ECO:0007669"/>
    <property type="project" value="InterPro"/>
</dbReference>
<accession>A0A422NWJ9</accession>
<keyword evidence="3" id="KW-0175">Coiled coil</keyword>
<dbReference type="GO" id="GO:0005829">
    <property type="term" value="C:cytosol"/>
    <property type="evidence" value="ECO:0007669"/>
    <property type="project" value="GOC"/>
</dbReference>
<keyword evidence="7" id="KW-1185">Reference proteome</keyword>
<dbReference type="AlphaFoldDB" id="A0A422NWJ9"/>
<dbReference type="VEuPathDB" id="TriTrypDB:TRSC58_02566"/>
<evidence type="ECO:0000259" key="5">
    <source>
        <dbReference type="Pfam" id="PF10475"/>
    </source>
</evidence>
<reference evidence="6 7" key="1">
    <citation type="journal article" date="2018" name="BMC Genomics">
        <title>Genomic comparison of Trypanosoma conorhini and Trypanosoma rangeli to Trypanosoma cruzi strains of high and low virulence.</title>
        <authorList>
            <person name="Bradwell K.R."/>
            <person name="Koparde V.N."/>
            <person name="Matveyev A.V."/>
            <person name="Serrano M.G."/>
            <person name="Alves J.M."/>
            <person name="Parikh H."/>
            <person name="Huang B."/>
            <person name="Lee V."/>
            <person name="Espinosa-Alvarez O."/>
            <person name="Ortiz P.A."/>
            <person name="Costa-Martins A.G."/>
            <person name="Teixeira M.M."/>
            <person name="Buck G.A."/>
        </authorList>
    </citation>
    <scope>NUCLEOTIDE SEQUENCE [LARGE SCALE GENOMIC DNA]</scope>
    <source>
        <strain evidence="6 7">AM80</strain>
    </source>
</reference>
<comment type="caution">
    <text evidence="6">The sequence shown here is derived from an EMBL/GenBank/DDBJ whole genome shotgun (WGS) entry which is preliminary data.</text>
</comment>
<evidence type="ECO:0000256" key="2">
    <source>
        <dbReference type="ARBA" id="ARBA00022927"/>
    </source>
</evidence>
<gene>
    <name evidence="6" type="ORF">TraAM80_01941</name>
</gene>
<evidence type="ECO:0000313" key="7">
    <source>
        <dbReference type="Proteomes" id="UP000283634"/>
    </source>
</evidence>
<name>A0A422NWJ9_TRYRA</name>
<organism evidence="6 7">
    <name type="scientific">Trypanosoma rangeli</name>
    <dbReference type="NCBI Taxonomy" id="5698"/>
    <lineage>
        <taxon>Eukaryota</taxon>
        <taxon>Discoba</taxon>
        <taxon>Euglenozoa</taxon>
        <taxon>Kinetoplastea</taxon>
        <taxon>Metakinetoplastina</taxon>
        <taxon>Trypanosomatida</taxon>
        <taxon>Trypanosomatidae</taxon>
        <taxon>Trypanosoma</taxon>
        <taxon>Herpetosoma</taxon>
    </lineage>
</organism>
<dbReference type="GO" id="GO:0015031">
    <property type="term" value="P:protein transport"/>
    <property type="evidence" value="ECO:0007669"/>
    <property type="project" value="UniProtKB-KW"/>
</dbReference>
<dbReference type="PANTHER" id="PTHR13258">
    <property type="entry name" value="SYNDETIN"/>
    <property type="match status" value="1"/>
</dbReference>
<dbReference type="GO" id="GO:0000149">
    <property type="term" value="F:SNARE binding"/>
    <property type="evidence" value="ECO:0007669"/>
    <property type="project" value="TreeGrafter"/>
</dbReference>
<evidence type="ECO:0000256" key="1">
    <source>
        <dbReference type="ARBA" id="ARBA00022448"/>
    </source>
</evidence>
<dbReference type="EMBL" id="MKGL01000040">
    <property type="protein sequence ID" value="RNF09893.1"/>
    <property type="molecule type" value="Genomic_DNA"/>
</dbReference>
<dbReference type="Proteomes" id="UP000283634">
    <property type="component" value="Unassembled WGS sequence"/>
</dbReference>
<feature type="domain" description="Vacuolar protein sorting-associated protein 54 N-terminal" evidence="5">
    <location>
        <begin position="139"/>
        <end position="392"/>
    </location>
</feature>
<feature type="region of interest" description="Disordered" evidence="4">
    <location>
        <begin position="119"/>
        <end position="142"/>
    </location>
</feature>
<dbReference type="InterPro" id="IPR019515">
    <property type="entry name" value="VPS54_N"/>
</dbReference>
<dbReference type="RefSeq" id="XP_029241232.1">
    <property type="nucleotide sequence ID" value="XM_029378965.1"/>
</dbReference>
<protein>
    <recommendedName>
        <fullName evidence="5">Vacuolar protein sorting-associated protein 54 N-terminal domain-containing protein</fullName>
    </recommendedName>
</protein>
<dbReference type="GO" id="GO:1990745">
    <property type="term" value="C:EARP complex"/>
    <property type="evidence" value="ECO:0007669"/>
    <property type="project" value="InterPro"/>
</dbReference>
<dbReference type="GO" id="GO:0032456">
    <property type="term" value="P:endocytic recycling"/>
    <property type="evidence" value="ECO:0007669"/>
    <property type="project" value="InterPro"/>
</dbReference>
<dbReference type="Pfam" id="PF10475">
    <property type="entry name" value="Vps54_N"/>
    <property type="match status" value="1"/>
</dbReference>
<dbReference type="OMA" id="HEVLHVC"/>
<sequence>MEEMRDGINYAWKGAMRGAKRGLKLTRNVLRSIPVDKLRVPRKSSVASRSSALRRLFQLRYGAQIDNERGERVAAAEASEVESEEEEPLTDQQLHEYVDKKYFDKSYEAMKDEISHMEVVDGSGHGGDDTQQQQQRQRQATEASIRELRLKCDIVSATLKKRVLANSKEFVSGVEEIRLINDRLLETSSDCKKGRNIIRKAKNAAAEQMKILAYHRKRGNCKTTLALLEGMRQICLKRNELMTLIESGKLIEAAELLQQHADIEHEDRIKKLHCMTRIIDDWKEYRDNKEALKRCQDESLTECLTAKFIPSKYINAFEASLALGTSERVSGLVIQTLWQSAVYILTKSLIEVSDIKKEDASIADIAAAIHPDHLMLCLCQMSAKMMDFLFLFVTVRKMHSDSSHADHPSATLHADVLREITNVSHKLGQDLVEKISLVLDKIQLDSVDVERVLHVFFVVSMLIEAISVLGLEKPAQAAARARVKTALVRYMTQQFQEVRACQILRFMAEDAWVVGEVSALELQVARPPHPETYRRAVREVKGYLTEASIETPCSHENPFYAAHLLTLQDTSRMVQTESLREEMARHGVGGIPSVLTASAVAVANTLLEYVARIVARFAPLAAETLGWAEDLVSLYVYTVADNFVSISRAVRLENQGDFSKLTQATLIEMRAGAERSVRQYTSAAVAATAPSTFTVEDEPQGDFPPRVWSRIRSIIASDAHQYALVNRAVAGQSCVTLVYVLEATTQSVAPLLSRATVEQQLRRCSDMKAASEELLHVGLHRLCQAIFPMESVTHSISKLRTKEKRLQASAYVSVLVEDIGSLNAKRQAMPTPEMEQLFMKRFVFAVQTTLLREYAKLAKKKLSDVFIMQLLVDAQSFQQQVVAKFGKAVLVLPDFVPSFVKAGFIEDREERLEWVRMHHTVYCAADMVQWFSTGDRTMKLRMEDLLEQVGHRDVIPVLPFR</sequence>
<evidence type="ECO:0000256" key="3">
    <source>
        <dbReference type="ARBA" id="ARBA00023054"/>
    </source>
</evidence>
<dbReference type="InterPro" id="IPR040047">
    <property type="entry name" value="VPS50"/>
</dbReference>
<keyword evidence="2" id="KW-0653">Protein transport</keyword>
<dbReference type="PANTHER" id="PTHR13258:SF0">
    <property type="entry name" value="SYNDETIN"/>
    <property type="match status" value="1"/>
</dbReference>
<dbReference type="OrthoDB" id="270484at2759"/>
<evidence type="ECO:0000313" key="6">
    <source>
        <dbReference type="EMBL" id="RNF09893.1"/>
    </source>
</evidence>